<evidence type="ECO:0000313" key="3">
    <source>
        <dbReference type="Proteomes" id="UP000286288"/>
    </source>
</evidence>
<name>A0A1V8ZWJ2_ENTCA</name>
<dbReference type="RefSeq" id="WP_081117521.1">
    <property type="nucleotide sequence ID" value="NZ_CABGIF010000006.1"/>
</dbReference>
<evidence type="ECO:0000259" key="1">
    <source>
        <dbReference type="Pfam" id="PF06445"/>
    </source>
</evidence>
<dbReference type="EMBL" id="QRMZ01000002">
    <property type="protein sequence ID" value="RHK07986.1"/>
    <property type="molecule type" value="Genomic_DNA"/>
</dbReference>
<dbReference type="Pfam" id="PF06445">
    <property type="entry name" value="GyrI-like"/>
    <property type="match status" value="1"/>
</dbReference>
<feature type="domain" description="GyrI-like small molecule binding" evidence="1">
    <location>
        <begin position="17"/>
        <end position="203"/>
    </location>
</feature>
<dbReference type="AlphaFoldDB" id="A0A1V8ZWJ2"/>
<dbReference type="Proteomes" id="UP000286288">
    <property type="component" value="Unassembled WGS sequence"/>
</dbReference>
<dbReference type="InterPro" id="IPR008319">
    <property type="entry name" value="GyrI-like_CCH_Lin2189-like"/>
</dbReference>
<dbReference type="Gene3D" id="3.20.80.10">
    <property type="entry name" value="Regulatory factor, effector binding domain"/>
    <property type="match status" value="1"/>
</dbReference>
<sequence>MKYEWRKLEKELYLPKKPTVIEVPTYQFISLSGSGNPNRPEFSEEIAALYTISYSLRMGLKKGAFGNEPFEYTVFPLEGVWTSLTKPDGAVNKEELIYKIMIRQPEPVTETLFQEQLLAVKEKKDNPNLEKLIFERYEEGLCLQAMHTGSFDTEAETFAQMKELLKQEQLVIRPTMDTFQHREIYLSDPRKVSPDKAKTVLRWAVEAEGGIQ</sequence>
<comment type="caution">
    <text evidence="2">The sequence shown here is derived from an EMBL/GenBank/DDBJ whole genome shotgun (WGS) entry which is preliminary data.</text>
</comment>
<dbReference type="InterPro" id="IPR029442">
    <property type="entry name" value="GyrI-like"/>
</dbReference>
<accession>A0A1V8ZWJ2</accession>
<dbReference type="PIRSF" id="PIRSF031644">
    <property type="entry name" value="UCP031644"/>
    <property type="match status" value="1"/>
</dbReference>
<reference evidence="2 3" key="1">
    <citation type="submission" date="2018-08" db="EMBL/GenBank/DDBJ databases">
        <title>A genome reference for cultivated species of the human gut microbiota.</title>
        <authorList>
            <person name="Zou Y."/>
            <person name="Xue W."/>
            <person name="Luo G."/>
        </authorList>
    </citation>
    <scope>NUCLEOTIDE SEQUENCE [LARGE SCALE GENOMIC DNA]</scope>
    <source>
        <strain evidence="2 3">AF48-16</strain>
    </source>
</reference>
<gene>
    <name evidence="2" type="ORF">DW084_02380</name>
</gene>
<organism evidence="2 3">
    <name type="scientific">Enterococcus casseliflavus</name>
    <name type="common">Enterococcus flavescens</name>
    <dbReference type="NCBI Taxonomy" id="37734"/>
    <lineage>
        <taxon>Bacteria</taxon>
        <taxon>Bacillati</taxon>
        <taxon>Bacillota</taxon>
        <taxon>Bacilli</taxon>
        <taxon>Lactobacillales</taxon>
        <taxon>Enterococcaceae</taxon>
        <taxon>Enterococcus</taxon>
    </lineage>
</organism>
<protein>
    <recommendedName>
        <fullName evidence="1">GyrI-like small molecule binding domain-containing protein</fullName>
    </recommendedName>
</protein>
<evidence type="ECO:0000313" key="2">
    <source>
        <dbReference type="EMBL" id="RHK07986.1"/>
    </source>
</evidence>
<dbReference type="InterPro" id="IPR011256">
    <property type="entry name" value="Reg_factor_effector_dom_sf"/>
</dbReference>
<proteinExistence type="predicted"/>
<dbReference type="GeneID" id="83456951"/>